<keyword evidence="2" id="KW-0812">Transmembrane</keyword>
<keyword evidence="4" id="KW-1185">Reference proteome</keyword>
<reference evidence="3 4" key="1">
    <citation type="submission" date="2022-09" db="EMBL/GenBank/DDBJ databases">
        <authorList>
            <person name="Palmer J.M."/>
        </authorList>
    </citation>
    <scope>NUCLEOTIDE SEQUENCE [LARGE SCALE GENOMIC DNA]</scope>
    <source>
        <strain evidence="3 4">DSM 7382</strain>
    </source>
</reference>
<feature type="transmembrane region" description="Helical" evidence="2">
    <location>
        <begin position="17"/>
        <end position="39"/>
    </location>
</feature>
<evidence type="ECO:0000256" key="2">
    <source>
        <dbReference type="SAM" id="Phobius"/>
    </source>
</evidence>
<feature type="compositionally biased region" description="Polar residues" evidence="1">
    <location>
        <begin position="93"/>
        <end position="107"/>
    </location>
</feature>
<evidence type="ECO:0000313" key="3">
    <source>
        <dbReference type="EMBL" id="KAK7680695.1"/>
    </source>
</evidence>
<keyword evidence="2" id="KW-1133">Transmembrane helix</keyword>
<name>A0AAW0FVG0_9APHY</name>
<gene>
    <name evidence="3" type="ORF">QCA50_016263</name>
</gene>
<keyword evidence="2" id="KW-0472">Membrane</keyword>
<dbReference type="AlphaFoldDB" id="A0AAW0FVG0"/>
<feature type="region of interest" description="Disordered" evidence="1">
    <location>
        <begin position="87"/>
        <end position="127"/>
    </location>
</feature>
<protein>
    <submittedName>
        <fullName evidence="3">Uncharacterized protein</fullName>
    </submittedName>
</protein>
<sequence>MEYLDVGIVIGKHMGPAVYIVVVGFVYLEMTLIMILKMVMLIMKMKKKLCYTEVGHGEDEDEGEPNEYDSQDSFIDERDMAAISNDLNDSENDYLSSGDNNSVSGGTSWRGFDDDDGSVQSRDSEPFVDGRLRDLLLQEHEHDMQQAAYDDSDDDRPIQRRGVIHISSDEEEGPSRPASIRISSDEDEGPRRPVSILISSEEDNSNISGNDGALQVPSEDEYESGPESFQDGGNSDGYNEYDDDYDGDGYDDNDDYGDDGEDYGDSEDYGDGEDYDGYSD</sequence>
<feature type="compositionally biased region" description="Acidic residues" evidence="1">
    <location>
        <begin position="239"/>
        <end position="280"/>
    </location>
</feature>
<dbReference type="EMBL" id="JASBNA010000047">
    <property type="protein sequence ID" value="KAK7680695.1"/>
    <property type="molecule type" value="Genomic_DNA"/>
</dbReference>
<organism evidence="3 4">
    <name type="scientific">Cerrena zonata</name>
    <dbReference type="NCBI Taxonomy" id="2478898"/>
    <lineage>
        <taxon>Eukaryota</taxon>
        <taxon>Fungi</taxon>
        <taxon>Dikarya</taxon>
        <taxon>Basidiomycota</taxon>
        <taxon>Agaricomycotina</taxon>
        <taxon>Agaricomycetes</taxon>
        <taxon>Polyporales</taxon>
        <taxon>Cerrenaceae</taxon>
        <taxon>Cerrena</taxon>
    </lineage>
</organism>
<evidence type="ECO:0000256" key="1">
    <source>
        <dbReference type="SAM" id="MobiDB-lite"/>
    </source>
</evidence>
<dbReference type="Proteomes" id="UP001385951">
    <property type="component" value="Unassembled WGS sequence"/>
</dbReference>
<proteinExistence type="predicted"/>
<comment type="caution">
    <text evidence="3">The sequence shown here is derived from an EMBL/GenBank/DDBJ whole genome shotgun (WGS) entry which is preliminary data.</text>
</comment>
<evidence type="ECO:0000313" key="4">
    <source>
        <dbReference type="Proteomes" id="UP001385951"/>
    </source>
</evidence>
<accession>A0AAW0FVG0</accession>
<feature type="region of interest" description="Disordered" evidence="1">
    <location>
        <begin position="164"/>
        <end position="280"/>
    </location>
</feature>